<dbReference type="Proteomes" id="UP001497457">
    <property type="component" value="Chromosome 9rd"/>
</dbReference>
<sequence>MNKCMHRSIVVKTSSIYFKLFFYTFPEITCVDSKTDLISFYIWQVKQEMASTQMTAEDILDESIEQAKSSVQSQELLNQAKDVVIANERIDKHGAATWPPLPGVLPQITLIGGVLTNKANGALSVMDEHKYAGHIVSVYPNPLQIAGRFALSALTTKGVKAAVVYSGKNKYDVKCGWLLAFADTKHAGRKIYAECGPKEKFNKIDWAHVERKLNSAGTVAKAYDVATGTALYARIVGSDDGAVGTSAAGAVFHG</sequence>
<organism evidence="1 2">
    <name type="scientific">Urochloa decumbens</name>
    <dbReference type="NCBI Taxonomy" id="240449"/>
    <lineage>
        <taxon>Eukaryota</taxon>
        <taxon>Viridiplantae</taxon>
        <taxon>Streptophyta</taxon>
        <taxon>Embryophyta</taxon>
        <taxon>Tracheophyta</taxon>
        <taxon>Spermatophyta</taxon>
        <taxon>Magnoliopsida</taxon>
        <taxon>Liliopsida</taxon>
        <taxon>Poales</taxon>
        <taxon>Poaceae</taxon>
        <taxon>PACMAD clade</taxon>
        <taxon>Panicoideae</taxon>
        <taxon>Panicodae</taxon>
        <taxon>Paniceae</taxon>
        <taxon>Melinidinae</taxon>
        <taxon>Urochloa</taxon>
    </lineage>
</organism>
<keyword evidence="2" id="KW-1185">Reference proteome</keyword>
<dbReference type="InterPro" id="IPR053085">
    <property type="entry name" value="Jasmonate-induced_protein"/>
</dbReference>
<evidence type="ECO:0000313" key="1">
    <source>
        <dbReference type="EMBL" id="CAL5093500.1"/>
    </source>
</evidence>
<reference evidence="1 2" key="2">
    <citation type="submission" date="2024-10" db="EMBL/GenBank/DDBJ databases">
        <authorList>
            <person name="Ryan C."/>
        </authorList>
    </citation>
    <scope>NUCLEOTIDE SEQUENCE [LARGE SCALE GENOMIC DNA]</scope>
</reference>
<dbReference type="EMBL" id="OZ075119">
    <property type="protein sequence ID" value="CAL5093500.1"/>
    <property type="molecule type" value="Genomic_DNA"/>
</dbReference>
<dbReference type="PANTHER" id="PTHR36482:SF6">
    <property type="entry name" value="JASMONATE-INDUCED PROTEIN HOMOLOG"/>
    <property type="match status" value="1"/>
</dbReference>
<gene>
    <name evidence="1" type="ORF">URODEC1_LOCUS115413</name>
</gene>
<dbReference type="PANTHER" id="PTHR36482">
    <property type="entry name" value="OSJNBA0024J22.15 PROTEIN"/>
    <property type="match status" value="1"/>
</dbReference>
<reference evidence="2" key="1">
    <citation type="submission" date="2024-06" db="EMBL/GenBank/DDBJ databases">
        <authorList>
            <person name="Ryan C."/>
        </authorList>
    </citation>
    <scope>NUCLEOTIDE SEQUENCE [LARGE SCALE GENOMIC DNA]</scope>
</reference>
<protein>
    <submittedName>
        <fullName evidence="1">Uncharacterized protein</fullName>
    </submittedName>
</protein>
<proteinExistence type="predicted"/>
<evidence type="ECO:0000313" key="2">
    <source>
        <dbReference type="Proteomes" id="UP001497457"/>
    </source>
</evidence>
<dbReference type="AlphaFoldDB" id="A0ABC9GFY7"/>
<name>A0ABC9GFY7_9POAL</name>
<accession>A0ABC9GFY7</accession>